<proteinExistence type="predicted"/>
<dbReference type="Proteomes" id="UP000263517">
    <property type="component" value="Unassembled WGS sequence"/>
</dbReference>
<dbReference type="EMBL" id="DNAN01000176">
    <property type="protein sequence ID" value="HAW75107.1"/>
    <property type="molecule type" value="Genomic_DNA"/>
</dbReference>
<feature type="domain" description="BPP" evidence="2">
    <location>
        <begin position="258"/>
        <end position="587"/>
    </location>
</feature>
<keyword evidence="1" id="KW-0732">Signal</keyword>
<evidence type="ECO:0000313" key="4">
    <source>
        <dbReference type="Proteomes" id="UP000263517"/>
    </source>
</evidence>
<dbReference type="SUPFAM" id="SSF50956">
    <property type="entry name" value="Thermostable phytase (3-phytase)"/>
    <property type="match status" value="1"/>
</dbReference>
<gene>
    <name evidence="3" type="ORF">DCW74_05140</name>
</gene>
<evidence type="ECO:0000256" key="1">
    <source>
        <dbReference type="SAM" id="SignalP"/>
    </source>
</evidence>
<reference evidence="3 4" key="1">
    <citation type="journal article" date="2018" name="Nat. Biotechnol.">
        <title>A standardized bacterial taxonomy based on genome phylogeny substantially revises the tree of life.</title>
        <authorList>
            <person name="Parks D.H."/>
            <person name="Chuvochina M."/>
            <person name="Waite D.W."/>
            <person name="Rinke C."/>
            <person name="Skarshewski A."/>
            <person name="Chaumeil P.A."/>
            <person name="Hugenholtz P."/>
        </authorList>
    </citation>
    <scope>NUCLEOTIDE SEQUENCE [LARGE SCALE GENOMIC DNA]</scope>
    <source>
        <strain evidence="3">UBA11978</strain>
    </source>
</reference>
<dbReference type="Pfam" id="PF02333">
    <property type="entry name" value="Phytase"/>
    <property type="match status" value="1"/>
</dbReference>
<dbReference type="RefSeq" id="WP_272966023.1">
    <property type="nucleotide sequence ID" value="NZ_CALBIY010000022.1"/>
</dbReference>
<dbReference type="InterPro" id="IPR011042">
    <property type="entry name" value="6-blade_b-propeller_TolB-like"/>
</dbReference>
<feature type="chain" id="PRO_5030064018" description="BPP domain-containing protein" evidence="1">
    <location>
        <begin position="31"/>
        <end position="594"/>
    </location>
</feature>
<sequence>MTALSIPTLLPTPLRWALSLFVALGCSACATNTENATPPLALQAVEHELAEYPLPSDIRSASPSHVDTLFSKGVEALCAGKIGAYYHMINVDAENMLHHYEWRGNTPTLLRSFAIGPGIKSCAITEAENTQLKSATLFLADEFSGLWAMPLHPEHEVSKSLQFYQPDTPVEGVATGYSHATGPLVAWVSPAHSGVWLQTQCARHYFSFDKDIAPELVRFSSPDSPDTPVPMLYVNDDETGAVYAASLTDKLSACDAPAASSQSKAIPLLAVYETTPVDNYGDAADDPAIWYNNQSPAQSLIIGTDKKGALNTYSLQGKRMASHPIGKVNNVEVVAISLAGVTPTGTPINALAIASNRTHNSLSVLSVAQGSGELALLSDIPTPLSDIYGLCAFNHNGNIDVLVNSTSGEYLRYQLSLNPDSGNIDASMVHAFTLPSQPEGCVVDTQKGVAYLGEESTGVWTLDVNQTQASPQLAITIAAPVESDVEGLSLFDVDGVRYLIASSQGNNQYAVYSTDHTFSLIGMVEVAANREKSIDGASETDGLATSNYNFGGEFSEGIFVVQDGRNIMPSERQNFKIVTGASLANAIRSLNAAN</sequence>
<dbReference type="GO" id="GO:0016158">
    <property type="term" value="F:inositol hexakisphosphate 3-phosphatase activity"/>
    <property type="evidence" value="ECO:0007669"/>
    <property type="project" value="InterPro"/>
</dbReference>
<evidence type="ECO:0000259" key="2">
    <source>
        <dbReference type="PROSITE" id="PS51662"/>
    </source>
</evidence>
<feature type="signal peptide" evidence="1">
    <location>
        <begin position="1"/>
        <end position="30"/>
    </location>
</feature>
<protein>
    <recommendedName>
        <fullName evidence="2">BPP domain-containing protein</fullName>
    </recommendedName>
</protein>
<comment type="caution">
    <text evidence="3">The sequence shown here is derived from an EMBL/GenBank/DDBJ whole genome shotgun (WGS) entry which is preliminary data.</text>
</comment>
<dbReference type="Gene3D" id="2.120.10.30">
    <property type="entry name" value="TolB, C-terminal domain"/>
    <property type="match status" value="2"/>
</dbReference>
<evidence type="ECO:0000313" key="3">
    <source>
        <dbReference type="EMBL" id="HAW75107.1"/>
    </source>
</evidence>
<dbReference type="AlphaFoldDB" id="A0A349TS23"/>
<dbReference type="InterPro" id="IPR003431">
    <property type="entry name" value="B-propeller_Phytase"/>
</dbReference>
<accession>A0A349TS23</accession>
<name>A0A349TS23_9ALTE</name>
<dbReference type="PROSITE" id="PS51662">
    <property type="entry name" value="BP_PHYTASE"/>
    <property type="match status" value="1"/>
</dbReference>
<organism evidence="3 4">
    <name type="scientific">Alteromonas australica</name>
    <dbReference type="NCBI Taxonomy" id="589873"/>
    <lineage>
        <taxon>Bacteria</taxon>
        <taxon>Pseudomonadati</taxon>
        <taxon>Pseudomonadota</taxon>
        <taxon>Gammaproteobacteria</taxon>
        <taxon>Alteromonadales</taxon>
        <taxon>Alteromonadaceae</taxon>
        <taxon>Alteromonas/Salinimonas group</taxon>
        <taxon>Alteromonas</taxon>
    </lineage>
</organism>